<accession>A0A510XXG3</accession>
<dbReference type="InterPro" id="IPR038578">
    <property type="entry name" value="GT29-like_sf"/>
</dbReference>
<proteinExistence type="predicted"/>
<comment type="caution">
    <text evidence="1">The sequence shown here is derived from an EMBL/GenBank/DDBJ whole genome shotgun (WGS) entry which is preliminary data.</text>
</comment>
<keyword evidence="2" id="KW-1185">Reference proteome</keyword>
<reference evidence="1 2" key="1">
    <citation type="submission" date="2019-07" db="EMBL/GenBank/DDBJ databases">
        <title>Whole genome shotgun sequence of Pseudoalteromonas espejiana NBRC 102222.</title>
        <authorList>
            <person name="Hosoyama A."/>
            <person name="Uohara A."/>
            <person name="Ohji S."/>
            <person name="Ichikawa N."/>
        </authorList>
    </citation>
    <scope>NUCLEOTIDE SEQUENCE [LARGE SCALE GENOMIC DNA]</scope>
    <source>
        <strain evidence="1 2">NBRC 102222</strain>
    </source>
</reference>
<dbReference type="Proteomes" id="UP000321419">
    <property type="component" value="Unassembled WGS sequence"/>
</dbReference>
<dbReference type="EMBL" id="BJUM01000025">
    <property type="protein sequence ID" value="GEK55744.1"/>
    <property type="molecule type" value="Genomic_DNA"/>
</dbReference>
<protein>
    <submittedName>
        <fullName evidence="1">Uncharacterized protein</fullName>
    </submittedName>
</protein>
<gene>
    <name evidence="1" type="ORF">PES01_25890</name>
</gene>
<dbReference type="Gene3D" id="3.90.1480.20">
    <property type="entry name" value="Glycosyl transferase family 29"/>
    <property type="match status" value="1"/>
</dbReference>
<dbReference type="AlphaFoldDB" id="A0A510XXG3"/>
<sequence length="205" mass="23458">MAKQSVLIIGNGPVEKDFSETLNSFDRVVRFNMCANMPKLLGHKCTDLWLVSKGKQGIKFTAAFPAVDIYRVQNVMITDPQPNRFMQSFYRLIKRKGSIDHGDEITLKYSTYANVERITHKAKEALLKRLYTFGKPVFRAKAPSSGMLAIEYFLQQQAQVYIVGFGFKGWKRHPWNLEKRYVESLIKQHKIQLLKAPACAGAKVL</sequence>
<evidence type="ECO:0000313" key="2">
    <source>
        <dbReference type="Proteomes" id="UP000321419"/>
    </source>
</evidence>
<organism evidence="1 2">
    <name type="scientific">Pseudoalteromonas espejiana</name>
    <dbReference type="NCBI Taxonomy" id="28107"/>
    <lineage>
        <taxon>Bacteria</taxon>
        <taxon>Pseudomonadati</taxon>
        <taxon>Pseudomonadota</taxon>
        <taxon>Gammaproteobacteria</taxon>
        <taxon>Alteromonadales</taxon>
        <taxon>Pseudoalteromonadaceae</taxon>
        <taxon>Pseudoalteromonas</taxon>
    </lineage>
</organism>
<name>A0A510XXG3_9GAMM</name>
<dbReference type="RefSeq" id="WP_089346356.1">
    <property type="nucleotide sequence ID" value="NZ_BJUM01000025.1"/>
</dbReference>
<evidence type="ECO:0000313" key="1">
    <source>
        <dbReference type="EMBL" id="GEK55744.1"/>
    </source>
</evidence>
<dbReference type="OrthoDB" id="8451561at2"/>